<keyword evidence="1" id="KW-0001">2Fe-2S</keyword>
<dbReference type="PROSITE" id="PS51085">
    <property type="entry name" value="2FE2S_FER_2"/>
    <property type="match status" value="1"/>
</dbReference>
<organism evidence="7 8">
    <name type="scientific">Tectimicrobiota bacterium</name>
    <dbReference type="NCBI Taxonomy" id="2528274"/>
    <lineage>
        <taxon>Bacteria</taxon>
        <taxon>Pseudomonadati</taxon>
        <taxon>Nitrospinota/Tectimicrobiota group</taxon>
        <taxon>Candidatus Tectimicrobiota</taxon>
    </lineage>
</organism>
<keyword evidence="3" id="KW-0560">Oxidoreductase</keyword>
<evidence type="ECO:0000313" key="8">
    <source>
        <dbReference type="Proteomes" id="UP000741360"/>
    </source>
</evidence>
<name>A0A932GSQ4_UNCTE</name>
<dbReference type="GO" id="GO:0046872">
    <property type="term" value="F:metal ion binding"/>
    <property type="evidence" value="ECO:0007669"/>
    <property type="project" value="UniProtKB-KW"/>
</dbReference>
<dbReference type="PANTHER" id="PTHR45331:SF2">
    <property type="entry name" value="OXIDOREDUCTASE WITH IRON-SULFUR SUBUNIT"/>
    <property type="match status" value="1"/>
</dbReference>
<dbReference type="InterPro" id="IPR006311">
    <property type="entry name" value="TAT_signal"/>
</dbReference>
<dbReference type="SUPFAM" id="SSF54292">
    <property type="entry name" value="2Fe-2S ferredoxin-like"/>
    <property type="match status" value="1"/>
</dbReference>
<dbReference type="PROSITE" id="PS51318">
    <property type="entry name" value="TAT"/>
    <property type="match status" value="1"/>
</dbReference>
<dbReference type="InterPro" id="IPR036884">
    <property type="entry name" value="2Fe-2S-bd_dom_sf"/>
</dbReference>
<dbReference type="CDD" id="cd00207">
    <property type="entry name" value="fer2"/>
    <property type="match status" value="1"/>
</dbReference>
<evidence type="ECO:0000256" key="4">
    <source>
        <dbReference type="ARBA" id="ARBA00023004"/>
    </source>
</evidence>
<dbReference type="SUPFAM" id="SSF47741">
    <property type="entry name" value="CO dehydrogenase ISP C-domain like"/>
    <property type="match status" value="1"/>
</dbReference>
<sequence length="194" mass="20707">MTRRTFLKGGALTTAALSTGVLGAEVGEAHLALEDYPSALKRATVTLKVNGLRHRLEVEPRTTLLEVLREELQLTGTKKGCDRGQCGSCTVLLNGRPVYSCLSLAIEAVGKEILTIEGISDGETLHPVQRAFVQEMGLQCGFCSPGQILATVALLGKNPSPSEAQIRQALAGNLCRCGAYPMIFKSVQTAARLR</sequence>
<dbReference type="Pfam" id="PF00111">
    <property type="entry name" value="Fer2"/>
    <property type="match status" value="1"/>
</dbReference>
<dbReference type="Gene3D" id="1.10.150.120">
    <property type="entry name" value="[2Fe-2S]-binding domain"/>
    <property type="match status" value="1"/>
</dbReference>
<evidence type="ECO:0000256" key="3">
    <source>
        <dbReference type="ARBA" id="ARBA00023002"/>
    </source>
</evidence>
<accession>A0A932GSQ4</accession>
<dbReference type="EMBL" id="JACPSX010000289">
    <property type="protein sequence ID" value="MBI3016324.1"/>
    <property type="molecule type" value="Genomic_DNA"/>
</dbReference>
<dbReference type="Proteomes" id="UP000741360">
    <property type="component" value="Unassembled WGS sequence"/>
</dbReference>
<evidence type="ECO:0000256" key="5">
    <source>
        <dbReference type="ARBA" id="ARBA00023014"/>
    </source>
</evidence>
<dbReference type="InterPro" id="IPR052914">
    <property type="entry name" value="Aldehyde_Oxdr_Iron-Sulfur"/>
</dbReference>
<evidence type="ECO:0000313" key="7">
    <source>
        <dbReference type="EMBL" id="MBI3016324.1"/>
    </source>
</evidence>
<gene>
    <name evidence="7" type="ORF">HYY65_14960</name>
</gene>
<dbReference type="GO" id="GO:0051537">
    <property type="term" value="F:2 iron, 2 sulfur cluster binding"/>
    <property type="evidence" value="ECO:0007669"/>
    <property type="project" value="UniProtKB-KW"/>
</dbReference>
<protein>
    <submittedName>
        <fullName evidence="7">(2Fe-2S)-binding protein</fullName>
    </submittedName>
</protein>
<comment type="caution">
    <text evidence="7">The sequence shown here is derived from an EMBL/GenBank/DDBJ whole genome shotgun (WGS) entry which is preliminary data.</text>
</comment>
<dbReference type="AlphaFoldDB" id="A0A932GSQ4"/>
<proteinExistence type="predicted"/>
<dbReference type="NCBIfam" id="TIGR01409">
    <property type="entry name" value="TAT_signal_seq"/>
    <property type="match status" value="1"/>
</dbReference>
<keyword evidence="5" id="KW-0411">Iron-sulfur</keyword>
<keyword evidence="4" id="KW-0408">Iron</keyword>
<dbReference type="FunFam" id="3.10.20.30:FF:000020">
    <property type="entry name" value="Xanthine dehydrogenase iron-sulfur subunit"/>
    <property type="match status" value="1"/>
</dbReference>
<dbReference type="InterPro" id="IPR019546">
    <property type="entry name" value="TAT_signal_bac_arc"/>
</dbReference>
<dbReference type="InterPro" id="IPR012675">
    <property type="entry name" value="Beta-grasp_dom_sf"/>
</dbReference>
<dbReference type="Pfam" id="PF01799">
    <property type="entry name" value="Fer2_2"/>
    <property type="match status" value="1"/>
</dbReference>
<dbReference type="InterPro" id="IPR036010">
    <property type="entry name" value="2Fe-2S_ferredoxin-like_sf"/>
</dbReference>
<evidence type="ECO:0000256" key="1">
    <source>
        <dbReference type="ARBA" id="ARBA00022714"/>
    </source>
</evidence>
<dbReference type="InterPro" id="IPR006058">
    <property type="entry name" value="2Fe2S_fd_BS"/>
</dbReference>
<evidence type="ECO:0000259" key="6">
    <source>
        <dbReference type="PROSITE" id="PS51085"/>
    </source>
</evidence>
<dbReference type="InterPro" id="IPR002888">
    <property type="entry name" value="2Fe-2S-bd"/>
</dbReference>
<dbReference type="PROSITE" id="PS00197">
    <property type="entry name" value="2FE2S_FER_1"/>
    <property type="match status" value="1"/>
</dbReference>
<keyword evidence="2" id="KW-0479">Metal-binding</keyword>
<dbReference type="InterPro" id="IPR001041">
    <property type="entry name" value="2Fe-2S_ferredoxin-type"/>
</dbReference>
<dbReference type="Gene3D" id="3.10.20.30">
    <property type="match status" value="1"/>
</dbReference>
<feature type="domain" description="2Fe-2S ferredoxin-type" evidence="6">
    <location>
        <begin position="43"/>
        <end position="119"/>
    </location>
</feature>
<reference evidence="7" key="1">
    <citation type="submission" date="2020-07" db="EMBL/GenBank/DDBJ databases">
        <title>Huge and variable diversity of episymbiotic CPR bacteria and DPANN archaea in groundwater ecosystems.</title>
        <authorList>
            <person name="He C.Y."/>
            <person name="Keren R."/>
            <person name="Whittaker M."/>
            <person name="Farag I.F."/>
            <person name="Doudna J."/>
            <person name="Cate J.H.D."/>
            <person name="Banfield J.F."/>
        </authorList>
    </citation>
    <scope>NUCLEOTIDE SEQUENCE</scope>
    <source>
        <strain evidence="7">NC_groundwater_717_Ag_S-0.2um_59_8</strain>
    </source>
</reference>
<evidence type="ECO:0000256" key="2">
    <source>
        <dbReference type="ARBA" id="ARBA00022723"/>
    </source>
</evidence>
<dbReference type="GO" id="GO:0016903">
    <property type="term" value="F:oxidoreductase activity, acting on the aldehyde or oxo group of donors"/>
    <property type="evidence" value="ECO:0007669"/>
    <property type="project" value="TreeGrafter"/>
</dbReference>
<dbReference type="PANTHER" id="PTHR45331">
    <property type="entry name" value="OXIDOREDUCTASE, IRON-SULPHUR BINDING SUBUNIT-RELATED-RELATED"/>
    <property type="match status" value="1"/>
</dbReference>